<feature type="transmembrane region" description="Helical" evidence="8">
    <location>
        <begin position="95"/>
        <end position="120"/>
    </location>
</feature>
<dbReference type="Proteomes" id="UP000051373">
    <property type="component" value="Unassembled WGS sequence"/>
</dbReference>
<dbReference type="GO" id="GO:0055085">
    <property type="term" value="P:transmembrane transport"/>
    <property type="evidence" value="ECO:0007669"/>
    <property type="project" value="InterPro"/>
</dbReference>
<comment type="caution">
    <text evidence="9">The sequence shown here is derived from an EMBL/GenBank/DDBJ whole genome shotgun (WGS) entry which is preliminary data.</text>
</comment>
<evidence type="ECO:0000256" key="1">
    <source>
        <dbReference type="ARBA" id="ARBA00004651"/>
    </source>
</evidence>
<dbReference type="PANTHER" id="PTHR36838">
    <property type="entry name" value="AUXIN EFFLUX CARRIER FAMILY PROTEIN"/>
    <property type="match status" value="1"/>
</dbReference>
<evidence type="ECO:0000256" key="6">
    <source>
        <dbReference type="ARBA" id="ARBA00022989"/>
    </source>
</evidence>
<evidence type="ECO:0000256" key="8">
    <source>
        <dbReference type="SAM" id="Phobius"/>
    </source>
</evidence>
<dbReference type="AlphaFoldDB" id="A0A0S8FVY7"/>
<reference evidence="9 10" key="1">
    <citation type="journal article" date="2015" name="Microbiome">
        <title>Genomic resolution of linkages in carbon, nitrogen, and sulfur cycling among widespread estuary sediment bacteria.</title>
        <authorList>
            <person name="Baker B.J."/>
            <person name="Lazar C.S."/>
            <person name="Teske A.P."/>
            <person name="Dick G.J."/>
        </authorList>
    </citation>
    <scope>NUCLEOTIDE SEQUENCE [LARGE SCALE GENOMIC DNA]</scope>
    <source>
        <strain evidence="9">SM23_42</strain>
    </source>
</reference>
<feature type="transmembrane region" description="Helical" evidence="8">
    <location>
        <begin position="126"/>
        <end position="149"/>
    </location>
</feature>
<dbReference type="Pfam" id="PF03547">
    <property type="entry name" value="Mem_trans"/>
    <property type="match status" value="1"/>
</dbReference>
<dbReference type="InterPro" id="IPR004776">
    <property type="entry name" value="Mem_transp_PIN-like"/>
</dbReference>
<evidence type="ECO:0000313" key="10">
    <source>
        <dbReference type="Proteomes" id="UP000051373"/>
    </source>
</evidence>
<keyword evidence="7 8" id="KW-0472">Membrane</keyword>
<feature type="transmembrane region" description="Helical" evidence="8">
    <location>
        <begin position="65"/>
        <end position="83"/>
    </location>
</feature>
<keyword evidence="3" id="KW-0813">Transport</keyword>
<evidence type="ECO:0000256" key="7">
    <source>
        <dbReference type="ARBA" id="ARBA00023136"/>
    </source>
</evidence>
<keyword evidence="4" id="KW-1003">Cell membrane</keyword>
<gene>
    <name evidence="9" type="ORF">AMJ83_01100</name>
</gene>
<proteinExistence type="inferred from homology"/>
<feature type="transmembrane region" description="Helical" evidence="8">
    <location>
        <begin position="199"/>
        <end position="218"/>
    </location>
</feature>
<evidence type="ECO:0000256" key="4">
    <source>
        <dbReference type="ARBA" id="ARBA00022475"/>
    </source>
</evidence>
<feature type="transmembrane region" description="Helical" evidence="8">
    <location>
        <begin position="255"/>
        <end position="274"/>
    </location>
</feature>
<feature type="transmembrane region" description="Helical" evidence="8">
    <location>
        <begin position="286"/>
        <end position="309"/>
    </location>
</feature>
<protein>
    <recommendedName>
        <fullName evidence="11">Transporter</fullName>
    </recommendedName>
</protein>
<comment type="similarity">
    <text evidence="2">Belongs to the auxin efflux carrier (TC 2.A.69) family.</text>
</comment>
<feature type="transmembrane region" description="Helical" evidence="8">
    <location>
        <begin position="35"/>
        <end position="53"/>
    </location>
</feature>
<feature type="transmembrane region" description="Helical" evidence="8">
    <location>
        <begin position="170"/>
        <end position="193"/>
    </location>
</feature>
<evidence type="ECO:0000313" key="9">
    <source>
        <dbReference type="EMBL" id="KPK64809.1"/>
    </source>
</evidence>
<dbReference type="GO" id="GO:0005886">
    <property type="term" value="C:plasma membrane"/>
    <property type="evidence" value="ECO:0007669"/>
    <property type="project" value="UniProtKB-SubCell"/>
</dbReference>
<dbReference type="InterPro" id="IPR038770">
    <property type="entry name" value="Na+/solute_symporter_sf"/>
</dbReference>
<dbReference type="EMBL" id="LJUJ01000001">
    <property type="protein sequence ID" value="KPK64809.1"/>
    <property type="molecule type" value="Genomic_DNA"/>
</dbReference>
<accession>A0A0S8FVY7</accession>
<evidence type="ECO:0000256" key="3">
    <source>
        <dbReference type="ARBA" id="ARBA00022448"/>
    </source>
</evidence>
<dbReference type="PANTHER" id="PTHR36838:SF3">
    <property type="entry name" value="TRANSPORTER AUXIN EFFLUX CARRIER EC FAMILY"/>
    <property type="match status" value="1"/>
</dbReference>
<feature type="transmembrane region" description="Helical" evidence="8">
    <location>
        <begin position="6"/>
        <end position="23"/>
    </location>
</feature>
<organism evidence="9 10">
    <name type="scientific">candidate division WOR_3 bacterium SM23_42</name>
    <dbReference type="NCBI Taxonomy" id="1703779"/>
    <lineage>
        <taxon>Bacteria</taxon>
        <taxon>Bacteria division WOR-3</taxon>
    </lineage>
</organism>
<name>A0A0S8FVY7_UNCW3</name>
<keyword evidence="5 8" id="KW-0812">Transmembrane</keyword>
<dbReference type="Gene3D" id="1.20.1530.20">
    <property type="match status" value="1"/>
</dbReference>
<dbReference type="STRING" id="1703779.AMJ83_01100"/>
<comment type="subcellular location">
    <subcellularLocation>
        <location evidence="1">Cell membrane</location>
        <topology evidence="1">Multi-pass membrane protein</topology>
    </subcellularLocation>
</comment>
<evidence type="ECO:0000256" key="5">
    <source>
        <dbReference type="ARBA" id="ARBA00022692"/>
    </source>
</evidence>
<sequence>MQITALRTIIPILLLIGVGFGSRRLGILKKGDERVLSAYVYFFALPALLLANIAETNFDAETLRFMAAGVTPVVIALVFYIIIARILSLSKKTKYLLILSTIFGSWGFFGIPFVIFAFPTREAEKLAILSLVSIAVVSVTISITLLEYYKLKNTAIWSGLRVVLKKLAKNPLIISIFLGLAIALLGIEIPQLILTPIHMLGSTTATVAIFLLGVFLYGREYKRVFYALRLSALKTVFLPAIAFFTVGFFKLPEPHRSIIVLMHAMPVALSMIVLSERYDFSKETFASLILVTSMTAGIYLNLWLLILGYG</sequence>
<evidence type="ECO:0000256" key="2">
    <source>
        <dbReference type="ARBA" id="ARBA00010145"/>
    </source>
</evidence>
<feature type="transmembrane region" description="Helical" evidence="8">
    <location>
        <begin position="230"/>
        <end position="249"/>
    </location>
</feature>
<keyword evidence="6 8" id="KW-1133">Transmembrane helix</keyword>
<evidence type="ECO:0008006" key="11">
    <source>
        <dbReference type="Google" id="ProtNLM"/>
    </source>
</evidence>